<sequence>MTFRLLCKQPGSEPPLVQDHATEVAGHLHG</sequence>
<feature type="region of interest" description="Disordered" evidence="1">
    <location>
        <begin position="1"/>
        <end position="30"/>
    </location>
</feature>
<protein>
    <submittedName>
        <fullName evidence="2">Uncharacterized protein</fullName>
    </submittedName>
</protein>
<dbReference type="Proteomes" id="UP000186817">
    <property type="component" value="Unassembled WGS sequence"/>
</dbReference>
<reference evidence="2 3" key="1">
    <citation type="submission" date="2016-02" db="EMBL/GenBank/DDBJ databases">
        <title>Genome analysis of coral dinoflagellate symbionts highlights evolutionary adaptations to a symbiotic lifestyle.</title>
        <authorList>
            <person name="Aranda M."/>
            <person name="Li Y."/>
            <person name="Liew Y.J."/>
            <person name="Baumgarten S."/>
            <person name="Simakov O."/>
            <person name="Wilson M."/>
            <person name="Piel J."/>
            <person name="Ashoor H."/>
            <person name="Bougouffa S."/>
            <person name="Bajic V.B."/>
            <person name="Ryu T."/>
            <person name="Ravasi T."/>
            <person name="Bayer T."/>
            <person name="Micklem G."/>
            <person name="Kim H."/>
            <person name="Bhak J."/>
            <person name="Lajeunesse T.C."/>
            <person name="Voolstra C.R."/>
        </authorList>
    </citation>
    <scope>NUCLEOTIDE SEQUENCE [LARGE SCALE GENOMIC DNA]</scope>
    <source>
        <strain evidence="2 3">CCMP2467</strain>
    </source>
</reference>
<feature type="non-terminal residue" evidence="2">
    <location>
        <position position="30"/>
    </location>
</feature>
<gene>
    <name evidence="2" type="ORF">AK812_SmicGene48468</name>
</gene>
<evidence type="ECO:0000313" key="2">
    <source>
        <dbReference type="EMBL" id="OLP68676.1"/>
    </source>
</evidence>
<evidence type="ECO:0000313" key="3">
    <source>
        <dbReference type="Proteomes" id="UP000186817"/>
    </source>
</evidence>
<dbReference type="EMBL" id="LSRX01007955">
    <property type="protein sequence ID" value="OLP68676.1"/>
    <property type="molecule type" value="Genomic_DNA"/>
</dbReference>
<comment type="caution">
    <text evidence="2">The sequence shown here is derived from an EMBL/GenBank/DDBJ whole genome shotgun (WGS) entry which is preliminary data.</text>
</comment>
<dbReference type="AlphaFoldDB" id="A0A1Q9BG24"/>
<evidence type="ECO:0000256" key="1">
    <source>
        <dbReference type="SAM" id="MobiDB-lite"/>
    </source>
</evidence>
<accession>A0A1Q9BG24</accession>
<name>A0A1Q9BG24_SYMMI</name>
<organism evidence="2 3">
    <name type="scientific">Symbiodinium microadriaticum</name>
    <name type="common">Dinoflagellate</name>
    <name type="synonym">Zooxanthella microadriatica</name>
    <dbReference type="NCBI Taxonomy" id="2951"/>
    <lineage>
        <taxon>Eukaryota</taxon>
        <taxon>Sar</taxon>
        <taxon>Alveolata</taxon>
        <taxon>Dinophyceae</taxon>
        <taxon>Suessiales</taxon>
        <taxon>Symbiodiniaceae</taxon>
        <taxon>Symbiodinium</taxon>
    </lineage>
</organism>
<proteinExistence type="predicted"/>
<keyword evidence="3" id="KW-1185">Reference proteome</keyword>